<protein>
    <submittedName>
        <fullName evidence="1">Uncharacterized protein</fullName>
    </submittedName>
</protein>
<name>A0A6G0Q4P6_9STRA</name>
<accession>A0A6G0Q4P6</accession>
<dbReference type="EMBL" id="QXFY01006053">
    <property type="protein sequence ID" value="KAE9269985.1"/>
    <property type="molecule type" value="Genomic_DNA"/>
</dbReference>
<reference evidence="1 2" key="1">
    <citation type="submission" date="2018-09" db="EMBL/GenBank/DDBJ databases">
        <title>Genomic investigation of the strawberry pathogen Phytophthora fragariae indicates pathogenicity is determined by transcriptional variation in three key races.</title>
        <authorList>
            <person name="Adams T.M."/>
            <person name="Armitage A.D."/>
            <person name="Sobczyk M.K."/>
            <person name="Bates H.J."/>
            <person name="Dunwell J.M."/>
            <person name="Nellist C.F."/>
            <person name="Harrison R.J."/>
        </authorList>
    </citation>
    <scope>NUCLEOTIDE SEQUENCE [LARGE SCALE GENOMIC DNA]</scope>
    <source>
        <strain evidence="1 2">NOV-77</strain>
    </source>
</reference>
<evidence type="ECO:0000313" key="1">
    <source>
        <dbReference type="EMBL" id="KAE9269985.1"/>
    </source>
</evidence>
<organism evidence="1 2">
    <name type="scientific">Phytophthora fragariae</name>
    <dbReference type="NCBI Taxonomy" id="53985"/>
    <lineage>
        <taxon>Eukaryota</taxon>
        <taxon>Sar</taxon>
        <taxon>Stramenopiles</taxon>
        <taxon>Oomycota</taxon>
        <taxon>Peronosporomycetes</taxon>
        <taxon>Peronosporales</taxon>
        <taxon>Peronosporaceae</taxon>
        <taxon>Phytophthora</taxon>
    </lineage>
</organism>
<gene>
    <name evidence="1" type="ORF">PF008_g30724</name>
</gene>
<evidence type="ECO:0000313" key="2">
    <source>
        <dbReference type="Proteomes" id="UP000486351"/>
    </source>
</evidence>
<dbReference type="Proteomes" id="UP000486351">
    <property type="component" value="Unassembled WGS sequence"/>
</dbReference>
<comment type="caution">
    <text evidence="1">The sequence shown here is derived from an EMBL/GenBank/DDBJ whole genome shotgun (WGS) entry which is preliminary data.</text>
</comment>
<proteinExistence type="predicted"/>
<dbReference type="AlphaFoldDB" id="A0A6G0Q4P6"/>
<sequence length="95" mass="10818">MNLTSTNLVPHNCRRDQYQNIFAKFDVEPRPYPAYRKYGEKPIPFRGVDRSPAECSSTNVEDVIARGTTFPDQKACTATVYVKLPFFPFPSIGSR</sequence>